<sequence>PIIEDALQPLYMLHQCHPGSVYVFGGHDGGGLSPSSINGALRRDLRALGMRSITVHGLRHTMAALSVTHQQSVRVLQAVLGHADVST</sequence>
<name>A0A8I0LC70_XANCI</name>
<accession>A0A8I0LC70</accession>
<evidence type="ECO:0000313" key="3">
    <source>
        <dbReference type="EMBL" id="MBD4338533.1"/>
    </source>
</evidence>
<dbReference type="PROSITE" id="PS51898">
    <property type="entry name" value="TYR_RECOMBINASE"/>
    <property type="match status" value="1"/>
</dbReference>
<dbReference type="InterPro" id="IPR002104">
    <property type="entry name" value="Integrase_catalytic"/>
</dbReference>
<dbReference type="GO" id="GO:0003677">
    <property type="term" value="F:DNA binding"/>
    <property type="evidence" value="ECO:0007669"/>
    <property type="project" value="InterPro"/>
</dbReference>
<dbReference type="SUPFAM" id="SSF56349">
    <property type="entry name" value="DNA breaking-rejoining enzymes"/>
    <property type="match status" value="1"/>
</dbReference>
<comment type="caution">
    <text evidence="3">The sequence shown here is derived from an EMBL/GenBank/DDBJ whole genome shotgun (WGS) entry which is preliminary data.</text>
</comment>
<dbReference type="EMBL" id="JAABFR010001603">
    <property type="protein sequence ID" value="MBD4338533.1"/>
    <property type="molecule type" value="Genomic_DNA"/>
</dbReference>
<protein>
    <submittedName>
        <fullName evidence="3">Tyrosine-type recombinase/integrase</fullName>
    </submittedName>
</protein>
<dbReference type="Gene3D" id="1.10.443.10">
    <property type="entry name" value="Intergrase catalytic core"/>
    <property type="match status" value="1"/>
</dbReference>
<organism evidence="3 4">
    <name type="scientific">Xanthomonas citri pv. citri</name>
    <dbReference type="NCBI Taxonomy" id="611301"/>
    <lineage>
        <taxon>Bacteria</taxon>
        <taxon>Pseudomonadati</taxon>
        <taxon>Pseudomonadota</taxon>
        <taxon>Gammaproteobacteria</taxon>
        <taxon>Lysobacterales</taxon>
        <taxon>Lysobacteraceae</taxon>
        <taxon>Xanthomonas</taxon>
    </lineage>
</organism>
<keyword evidence="1" id="KW-0233">DNA recombination</keyword>
<dbReference type="AlphaFoldDB" id="A0A8I0LC70"/>
<gene>
    <name evidence="3" type="ORF">GUH15_21250</name>
</gene>
<dbReference type="InterPro" id="IPR011010">
    <property type="entry name" value="DNA_brk_join_enz"/>
</dbReference>
<feature type="domain" description="Tyr recombinase" evidence="2">
    <location>
        <begin position="1"/>
        <end position="87"/>
    </location>
</feature>
<proteinExistence type="predicted"/>
<evidence type="ECO:0000256" key="1">
    <source>
        <dbReference type="ARBA" id="ARBA00023172"/>
    </source>
</evidence>
<feature type="non-terminal residue" evidence="3">
    <location>
        <position position="1"/>
    </location>
</feature>
<reference evidence="3" key="1">
    <citation type="submission" date="2020-01" db="EMBL/GenBank/DDBJ databases">
        <authorList>
            <person name="Richard D."/>
        </authorList>
    </citation>
    <scope>NUCLEOTIDE SEQUENCE</scope>
    <source>
        <strain evidence="3">JP541</strain>
    </source>
</reference>
<feature type="non-terminal residue" evidence="3">
    <location>
        <position position="87"/>
    </location>
</feature>
<evidence type="ECO:0000259" key="2">
    <source>
        <dbReference type="PROSITE" id="PS51898"/>
    </source>
</evidence>
<dbReference type="GO" id="GO:0015074">
    <property type="term" value="P:DNA integration"/>
    <property type="evidence" value="ECO:0007669"/>
    <property type="project" value="InterPro"/>
</dbReference>
<dbReference type="Proteomes" id="UP000653002">
    <property type="component" value="Unassembled WGS sequence"/>
</dbReference>
<dbReference type="Pfam" id="PF00589">
    <property type="entry name" value="Phage_integrase"/>
    <property type="match status" value="1"/>
</dbReference>
<evidence type="ECO:0000313" key="4">
    <source>
        <dbReference type="Proteomes" id="UP000653002"/>
    </source>
</evidence>
<dbReference type="InterPro" id="IPR013762">
    <property type="entry name" value="Integrase-like_cat_sf"/>
</dbReference>
<dbReference type="GO" id="GO:0006310">
    <property type="term" value="P:DNA recombination"/>
    <property type="evidence" value="ECO:0007669"/>
    <property type="project" value="UniProtKB-KW"/>
</dbReference>